<dbReference type="Proteomes" id="UP001172684">
    <property type="component" value="Unassembled WGS sequence"/>
</dbReference>
<proteinExistence type="predicted"/>
<evidence type="ECO:0000256" key="3">
    <source>
        <dbReference type="PROSITE-ProRule" id="PRU00235"/>
    </source>
</evidence>
<evidence type="ECO:0000259" key="5">
    <source>
        <dbReference type="Pfam" id="PF25390"/>
    </source>
</evidence>
<dbReference type="InterPro" id="IPR051553">
    <property type="entry name" value="Ran_GTPase-activating"/>
</dbReference>
<feature type="repeat" description="RCC1" evidence="3">
    <location>
        <begin position="148"/>
        <end position="204"/>
    </location>
</feature>
<feature type="repeat" description="RCC1" evidence="3">
    <location>
        <begin position="205"/>
        <end position="287"/>
    </location>
</feature>
<comment type="caution">
    <text evidence="6">The sequence shown here is derived from an EMBL/GenBank/DDBJ whole genome shotgun (WGS) entry which is preliminary data.</text>
</comment>
<feature type="repeat" description="RCC1" evidence="3">
    <location>
        <begin position="341"/>
        <end position="392"/>
    </location>
</feature>
<dbReference type="SUPFAM" id="SSF50985">
    <property type="entry name" value="RCC1/BLIP-II"/>
    <property type="match status" value="1"/>
</dbReference>
<feature type="region of interest" description="Disordered" evidence="4">
    <location>
        <begin position="230"/>
        <end position="262"/>
    </location>
</feature>
<feature type="compositionally biased region" description="Low complexity" evidence="4">
    <location>
        <begin position="23"/>
        <end position="39"/>
    </location>
</feature>
<organism evidence="6 7">
    <name type="scientific">Coniosporium apollinis</name>
    <dbReference type="NCBI Taxonomy" id="61459"/>
    <lineage>
        <taxon>Eukaryota</taxon>
        <taxon>Fungi</taxon>
        <taxon>Dikarya</taxon>
        <taxon>Ascomycota</taxon>
        <taxon>Pezizomycotina</taxon>
        <taxon>Dothideomycetes</taxon>
        <taxon>Dothideomycetes incertae sedis</taxon>
        <taxon>Coniosporium</taxon>
    </lineage>
</organism>
<evidence type="ECO:0000313" key="7">
    <source>
        <dbReference type="Proteomes" id="UP001172684"/>
    </source>
</evidence>
<dbReference type="InterPro" id="IPR000408">
    <property type="entry name" value="Reg_chr_condens"/>
</dbReference>
<protein>
    <recommendedName>
        <fullName evidence="5">RCC1-like domain-containing protein</fullName>
    </recommendedName>
</protein>
<dbReference type="PRINTS" id="PR00633">
    <property type="entry name" value="RCCNDNSATION"/>
</dbReference>
<dbReference type="Pfam" id="PF25390">
    <property type="entry name" value="WD40_RLD"/>
    <property type="match status" value="1"/>
</dbReference>
<name>A0ABQ9NN20_9PEZI</name>
<dbReference type="PANTHER" id="PTHR45982">
    <property type="entry name" value="REGULATOR OF CHROMOSOME CONDENSATION"/>
    <property type="match status" value="1"/>
</dbReference>
<dbReference type="PROSITE" id="PS00626">
    <property type="entry name" value="RCC1_2"/>
    <property type="match status" value="3"/>
</dbReference>
<gene>
    <name evidence="6" type="ORF">H2201_006174</name>
</gene>
<feature type="repeat" description="RCC1" evidence="3">
    <location>
        <begin position="450"/>
        <end position="512"/>
    </location>
</feature>
<feature type="repeat" description="RCC1" evidence="3">
    <location>
        <begin position="393"/>
        <end position="449"/>
    </location>
</feature>
<feature type="domain" description="RCC1-like" evidence="5">
    <location>
        <begin position="150"/>
        <end position="562"/>
    </location>
</feature>
<sequence length="578" mass="61529">MARPVRRAAAQAAENITEEAKGPSKAAKPTAAKANTTKKLAAREAPTKANGATEAPRRGRPRKMPEADAEPKATKATAAAVKAEPKKPGRKRKAETPDEEPTEDESKPTKRKRTASPAARPIKKAKAAAKPAKVTPKNIINSAPTQRLHIFVFGEGSSGELGLGTSKKAIDVKRPRLNPNLDAQKVGVVQIATGGMHCVALTHDNRIFTWGVNDQGALGRDTTWEGGLKEMKEDGEDSDSDSDAGSETDMNPHEATPAAIPSTAFPEDVRFVQVVAGDSTSFALTDDGFVWGWGTFRSNEGIFGFTKDILIQRTPALVEGVKNITSLACGANHILALDNKGNVFAWGSGQQNQLGRRIVERNKHLGLIPTRAVKNIKYIACGDYHSFAIDNKNRVLAWGANNFGETGITQGAGESNAVIISPEPVTELSGKGFKMLKGGAHHSVGVTEDGDCLVWGRLDGYQTGLKINELPEESVISHNGRRRILKVPTKVPGFKAQMATCGTDHTIAITTDGKAYSWGFSANYQTGQGTDDDVEVATLIDNTAVRGKKLVYAGAGGQYSVLAALADEDTEMVNGVGH</sequence>
<feature type="compositionally biased region" description="Acidic residues" evidence="4">
    <location>
        <begin position="233"/>
        <end position="246"/>
    </location>
</feature>
<feature type="repeat" description="RCC1" evidence="3">
    <location>
        <begin position="288"/>
        <end position="340"/>
    </location>
</feature>
<dbReference type="PROSITE" id="PS00625">
    <property type="entry name" value="RCC1_1"/>
    <property type="match status" value="1"/>
</dbReference>
<dbReference type="EMBL" id="JAPDRL010000051">
    <property type="protein sequence ID" value="KAJ9662244.1"/>
    <property type="molecule type" value="Genomic_DNA"/>
</dbReference>
<accession>A0ABQ9NN20</accession>
<evidence type="ECO:0000256" key="1">
    <source>
        <dbReference type="ARBA" id="ARBA00022658"/>
    </source>
</evidence>
<keyword evidence="1" id="KW-0344">Guanine-nucleotide releasing factor</keyword>
<reference evidence="6" key="1">
    <citation type="submission" date="2022-10" db="EMBL/GenBank/DDBJ databases">
        <title>Culturing micro-colonial fungi from biological soil crusts in the Mojave desert and describing Neophaeococcomyces mojavensis, and introducing the new genera and species Taxawa tesnikishii.</title>
        <authorList>
            <person name="Kurbessoian T."/>
            <person name="Stajich J.E."/>
        </authorList>
    </citation>
    <scope>NUCLEOTIDE SEQUENCE</scope>
    <source>
        <strain evidence="6">TK_1</strain>
    </source>
</reference>
<keyword evidence="2" id="KW-0677">Repeat</keyword>
<evidence type="ECO:0000256" key="2">
    <source>
        <dbReference type="ARBA" id="ARBA00022737"/>
    </source>
</evidence>
<dbReference type="InterPro" id="IPR058923">
    <property type="entry name" value="RCC1-like_dom"/>
</dbReference>
<keyword evidence="7" id="KW-1185">Reference proteome</keyword>
<feature type="repeat" description="RCC1" evidence="3">
    <location>
        <begin position="513"/>
        <end position="566"/>
    </location>
</feature>
<dbReference type="Gene3D" id="2.130.10.30">
    <property type="entry name" value="Regulator of chromosome condensation 1/beta-lactamase-inhibitor protein II"/>
    <property type="match status" value="1"/>
</dbReference>
<dbReference type="InterPro" id="IPR009091">
    <property type="entry name" value="RCC1/BLIP-II"/>
</dbReference>
<evidence type="ECO:0000256" key="4">
    <source>
        <dbReference type="SAM" id="MobiDB-lite"/>
    </source>
</evidence>
<evidence type="ECO:0000313" key="6">
    <source>
        <dbReference type="EMBL" id="KAJ9662244.1"/>
    </source>
</evidence>
<dbReference type="PROSITE" id="PS50012">
    <property type="entry name" value="RCC1_3"/>
    <property type="match status" value="7"/>
</dbReference>
<dbReference type="PANTHER" id="PTHR45982:SF1">
    <property type="entry name" value="REGULATOR OF CHROMOSOME CONDENSATION"/>
    <property type="match status" value="1"/>
</dbReference>
<feature type="region of interest" description="Disordered" evidence="4">
    <location>
        <begin position="1"/>
        <end position="133"/>
    </location>
</feature>
<feature type="compositionally biased region" description="Basic and acidic residues" evidence="4">
    <location>
        <begin position="63"/>
        <end position="73"/>
    </location>
</feature>